<name>A0AAV5WH44_9BILA</name>
<evidence type="ECO:0000313" key="3">
    <source>
        <dbReference type="Proteomes" id="UP001432322"/>
    </source>
</evidence>
<dbReference type="InterPro" id="IPR001810">
    <property type="entry name" value="F-box_dom"/>
</dbReference>
<evidence type="ECO:0000259" key="1">
    <source>
        <dbReference type="Pfam" id="PF00646"/>
    </source>
</evidence>
<feature type="domain" description="F-box" evidence="1">
    <location>
        <begin position="28"/>
        <end position="51"/>
    </location>
</feature>
<dbReference type="Pfam" id="PF00646">
    <property type="entry name" value="F-box"/>
    <property type="match status" value="1"/>
</dbReference>
<dbReference type="Proteomes" id="UP001432322">
    <property type="component" value="Unassembled WGS sequence"/>
</dbReference>
<sequence>MAESASSSLPVMEEKKGEEGKKKDFFPILDLPAELSSKILSYMGRKELAVCLQSFNLDKIHADLNKDKRIEELTIRKDSKTNRVEIKCSRYFDDFSSKNIQSSIRHVYYRFREIYEKCYFGKMTISISPNTDKRLHDEIVESCKRIKIDDLIISFPILELPSELSSIILSYMGSKELSVCLQSLPLDKLHAEWTKDKKIEELTIRLGTDNDAGSSRYGEFYVPFRNMIH</sequence>
<gene>
    <name evidence="2" type="ORF">PFISCL1PPCAC_21202</name>
</gene>
<organism evidence="2 3">
    <name type="scientific">Pristionchus fissidentatus</name>
    <dbReference type="NCBI Taxonomy" id="1538716"/>
    <lineage>
        <taxon>Eukaryota</taxon>
        <taxon>Metazoa</taxon>
        <taxon>Ecdysozoa</taxon>
        <taxon>Nematoda</taxon>
        <taxon>Chromadorea</taxon>
        <taxon>Rhabditida</taxon>
        <taxon>Rhabditina</taxon>
        <taxon>Diplogasteromorpha</taxon>
        <taxon>Diplogasteroidea</taxon>
        <taxon>Neodiplogasteridae</taxon>
        <taxon>Pristionchus</taxon>
    </lineage>
</organism>
<comment type="caution">
    <text evidence="2">The sequence shown here is derived from an EMBL/GenBank/DDBJ whole genome shotgun (WGS) entry which is preliminary data.</text>
</comment>
<evidence type="ECO:0000313" key="2">
    <source>
        <dbReference type="EMBL" id="GMT29905.1"/>
    </source>
</evidence>
<reference evidence="2" key="1">
    <citation type="submission" date="2023-10" db="EMBL/GenBank/DDBJ databases">
        <title>Genome assembly of Pristionchus species.</title>
        <authorList>
            <person name="Yoshida K."/>
            <person name="Sommer R.J."/>
        </authorList>
    </citation>
    <scope>NUCLEOTIDE SEQUENCE</scope>
    <source>
        <strain evidence="2">RS5133</strain>
    </source>
</reference>
<keyword evidence="3" id="KW-1185">Reference proteome</keyword>
<feature type="non-terminal residue" evidence="2">
    <location>
        <position position="229"/>
    </location>
</feature>
<accession>A0AAV5WH44</accession>
<protein>
    <recommendedName>
        <fullName evidence="1">F-box domain-containing protein</fullName>
    </recommendedName>
</protein>
<dbReference type="EMBL" id="BTSY01000005">
    <property type="protein sequence ID" value="GMT29905.1"/>
    <property type="molecule type" value="Genomic_DNA"/>
</dbReference>
<dbReference type="AlphaFoldDB" id="A0AAV5WH44"/>
<proteinExistence type="predicted"/>